<dbReference type="InterPro" id="IPR026590">
    <property type="entry name" value="Ssirtuin_cat_dom"/>
</dbReference>
<dbReference type="InterPro" id="IPR026591">
    <property type="entry name" value="Sirtuin_cat_small_dom_sf"/>
</dbReference>
<keyword evidence="4" id="KW-0862">Zinc</keyword>
<dbReference type="EC" id="2.3.1.286" evidence="1"/>
<dbReference type="PANTHER" id="PTHR11085:SF10">
    <property type="entry name" value="NAD-DEPENDENT PROTEIN DEACYLASE SIRTUIN-5, MITOCHONDRIAL-RELATED"/>
    <property type="match status" value="1"/>
</dbReference>
<keyword evidence="3" id="KW-0520">NAD</keyword>
<dbReference type="PROSITE" id="PS50305">
    <property type="entry name" value="SIRTUIN"/>
    <property type="match status" value="1"/>
</dbReference>
<evidence type="ECO:0000259" key="5">
    <source>
        <dbReference type="PROSITE" id="PS50305"/>
    </source>
</evidence>
<dbReference type="Proteomes" id="UP000317638">
    <property type="component" value="Unassembled WGS sequence"/>
</dbReference>
<dbReference type="Gene3D" id="3.40.50.1220">
    <property type="entry name" value="TPP-binding domain"/>
    <property type="match status" value="1"/>
</dbReference>
<evidence type="ECO:0000313" key="6">
    <source>
        <dbReference type="EMBL" id="TRY17044.1"/>
    </source>
</evidence>
<dbReference type="InterPro" id="IPR029035">
    <property type="entry name" value="DHS-like_NAD/FAD-binding_dom"/>
</dbReference>
<dbReference type="Pfam" id="PF02146">
    <property type="entry name" value="SIR2"/>
    <property type="match status" value="1"/>
</dbReference>
<evidence type="ECO:0000256" key="1">
    <source>
        <dbReference type="ARBA" id="ARBA00012928"/>
    </source>
</evidence>
<keyword evidence="4" id="KW-0479">Metal-binding</keyword>
<keyword evidence="7" id="KW-1185">Reference proteome</keyword>
<accession>A0A553JX79</accession>
<sequence length="325" mass="35379">MRTVTNLGDVPDAPVPDVGGWFRSAVEHVPNAPRIRQWEPLGGFGRNSPDAVVAEALELFRNRPTMVLTGAGMSTGSGLPDYRGRDARVRNPMTFQEFVGSDLARRRYWARSTVGWLTFGAARPGAAHRLLAELEEHVEVTGVVTQNVDGLHRAAGSARVIDLHGSLDGAYCLECGHAVHRQELQRVMLQLNPELEGRLQELARDSATAPDGDAEVDRTETFAYPACAVCGGILKPDVVFFGENARREVVAEAFGTLEIAEALVVLGSSLTVMSGLRFVRRAVRESMPVVIVNDGETRGDPLATVRVHGRLETVLARWLDLARQA</sequence>
<dbReference type="InterPro" id="IPR003000">
    <property type="entry name" value="Sirtuin"/>
</dbReference>
<protein>
    <recommendedName>
        <fullName evidence="1">protein acetyllysine N-acetyltransferase</fullName>
        <ecNumber evidence="1">2.3.1.286</ecNumber>
    </recommendedName>
</protein>
<feature type="active site" description="Proton acceptor" evidence="4">
    <location>
        <position position="164"/>
    </location>
</feature>
<dbReference type="SUPFAM" id="SSF52467">
    <property type="entry name" value="DHS-like NAD/FAD-binding domain"/>
    <property type="match status" value="1"/>
</dbReference>
<dbReference type="GO" id="GO:0046872">
    <property type="term" value="F:metal ion binding"/>
    <property type="evidence" value="ECO:0007669"/>
    <property type="project" value="UniProtKB-KW"/>
</dbReference>
<dbReference type="Gene3D" id="3.30.1600.10">
    <property type="entry name" value="SIR2/SIRT2 'Small Domain"/>
    <property type="match status" value="1"/>
</dbReference>
<evidence type="ECO:0000256" key="2">
    <source>
        <dbReference type="ARBA" id="ARBA00022679"/>
    </source>
</evidence>
<keyword evidence="2" id="KW-0808">Transferase</keyword>
<feature type="binding site" evidence="4">
    <location>
        <position position="172"/>
    </location>
    <ligand>
        <name>Zn(2+)</name>
        <dbReference type="ChEBI" id="CHEBI:29105"/>
    </ligand>
</feature>
<gene>
    <name evidence="6" type="ORF">FOJ82_14435</name>
</gene>
<proteinExistence type="predicted"/>
<organism evidence="6 7">
    <name type="scientific">Tessaracoccus rhinocerotis</name>
    <dbReference type="NCBI Taxonomy" id="1689449"/>
    <lineage>
        <taxon>Bacteria</taxon>
        <taxon>Bacillati</taxon>
        <taxon>Actinomycetota</taxon>
        <taxon>Actinomycetes</taxon>
        <taxon>Propionibacteriales</taxon>
        <taxon>Propionibacteriaceae</taxon>
        <taxon>Tessaracoccus</taxon>
    </lineage>
</organism>
<evidence type="ECO:0000256" key="4">
    <source>
        <dbReference type="PROSITE-ProRule" id="PRU00236"/>
    </source>
</evidence>
<dbReference type="AlphaFoldDB" id="A0A553JX79"/>
<evidence type="ECO:0000256" key="3">
    <source>
        <dbReference type="ARBA" id="ARBA00023027"/>
    </source>
</evidence>
<dbReference type="EMBL" id="VKKG01000006">
    <property type="protein sequence ID" value="TRY17044.1"/>
    <property type="molecule type" value="Genomic_DNA"/>
</dbReference>
<dbReference type="GO" id="GO:0070403">
    <property type="term" value="F:NAD+ binding"/>
    <property type="evidence" value="ECO:0007669"/>
    <property type="project" value="InterPro"/>
</dbReference>
<feature type="binding site" evidence="4">
    <location>
        <position position="175"/>
    </location>
    <ligand>
        <name>Zn(2+)</name>
        <dbReference type="ChEBI" id="CHEBI:29105"/>
    </ligand>
</feature>
<dbReference type="OrthoDB" id="9800582at2"/>
<evidence type="ECO:0000313" key="7">
    <source>
        <dbReference type="Proteomes" id="UP000317638"/>
    </source>
</evidence>
<dbReference type="GO" id="GO:0017136">
    <property type="term" value="F:histone deacetylase activity, NAD-dependent"/>
    <property type="evidence" value="ECO:0007669"/>
    <property type="project" value="TreeGrafter"/>
</dbReference>
<feature type="binding site" evidence="4">
    <location>
        <position position="227"/>
    </location>
    <ligand>
        <name>Zn(2+)</name>
        <dbReference type="ChEBI" id="CHEBI:29105"/>
    </ligand>
</feature>
<feature type="domain" description="Deacetylase sirtuin-type" evidence="5">
    <location>
        <begin position="46"/>
        <end position="325"/>
    </location>
</feature>
<dbReference type="InterPro" id="IPR050134">
    <property type="entry name" value="NAD-dep_sirtuin_deacylases"/>
</dbReference>
<dbReference type="NCBIfam" id="NF003738">
    <property type="entry name" value="PRK05333.1"/>
    <property type="match status" value="1"/>
</dbReference>
<feature type="binding site" evidence="4">
    <location>
        <position position="230"/>
    </location>
    <ligand>
        <name>Zn(2+)</name>
        <dbReference type="ChEBI" id="CHEBI:29105"/>
    </ligand>
</feature>
<dbReference type="PANTHER" id="PTHR11085">
    <property type="entry name" value="NAD-DEPENDENT PROTEIN DEACYLASE SIRTUIN-5, MITOCHONDRIAL-RELATED"/>
    <property type="match status" value="1"/>
</dbReference>
<name>A0A553JX79_9ACTN</name>
<comment type="caution">
    <text evidence="6">The sequence shown here is derived from an EMBL/GenBank/DDBJ whole genome shotgun (WGS) entry which is preliminary data.</text>
</comment>
<reference evidence="6 7" key="1">
    <citation type="submission" date="2019-07" db="EMBL/GenBank/DDBJ databases">
        <authorList>
            <person name="Zhou L.-Y."/>
        </authorList>
    </citation>
    <scope>NUCLEOTIDE SEQUENCE [LARGE SCALE GENOMIC DNA]</scope>
    <source>
        <strain evidence="6 7">YIM 101269</strain>
    </source>
</reference>